<dbReference type="CDD" id="cd05237">
    <property type="entry name" value="UDP_invert_4-6DH_SDR_e"/>
    <property type="match status" value="1"/>
</dbReference>
<dbReference type="PANTHER" id="PTHR43318:SF1">
    <property type="entry name" value="POLYSACCHARIDE BIOSYNTHESIS PROTEIN EPSC-RELATED"/>
    <property type="match status" value="1"/>
</dbReference>
<dbReference type="RefSeq" id="WP_102070796.1">
    <property type="nucleotide sequence ID" value="NZ_PDNV01000009.1"/>
</dbReference>
<comment type="similarity">
    <text evidence="1">Belongs to the polysaccharide synthase family.</text>
</comment>
<dbReference type="SUPFAM" id="SSF51735">
    <property type="entry name" value="NAD(P)-binding Rossmann-fold domains"/>
    <property type="match status" value="2"/>
</dbReference>
<dbReference type="EMBL" id="PDNV01000009">
    <property type="protein sequence ID" value="PLC53052.1"/>
    <property type="molecule type" value="Genomic_DNA"/>
</dbReference>
<evidence type="ECO:0000259" key="3">
    <source>
        <dbReference type="Pfam" id="PF02719"/>
    </source>
</evidence>
<protein>
    <recommendedName>
        <fullName evidence="3">Polysaccharide biosynthesis protein CapD-like domain-containing protein</fullName>
    </recommendedName>
</protein>
<dbReference type="InterPro" id="IPR036291">
    <property type="entry name" value="NAD(P)-bd_dom_sf"/>
</dbReference>
<keyword evidence="2" id="KW-1133">Transmembrane helix</keyword>
<organism evidence="4 5">
    <name type="scientific">Pollutimonas nitritireducens</name>
    <dbReference type="NCBI Taxonomy" id="2045209"/>
    <lineage>
        <taxon>Bacteria</taxon>
        <taxon>Pseudomonadati</taxon>
        <taxon>Pseudomonadota</taxon>
        <taxon>Betaproteobacteria</taxon>
        <taxon>Burkholderiales</taxon>
        <taxon>Alcaligenaceae</taxon>
        <taxon>Pollutimonas</taxon>
    </lineage>
</organism>
<dbReference type="InterPro" id="IPR003869">
    <property type="entry name" value="Polysac_CapD-like"/>
</dbReference>
<sequence length="679" mass="75602">MFPELQSQIPDLRERLLALSRDQKCLLQILVDTLLIWTALWLAFFIRLDDASKIEPLRGHAWLFILAPLLAIPLFARFGLYRAVMRYFGNQAFTTIVKAVTASTVLLALGIYIYGRPPAIIPRSIVIIYWMLCLMFVGGLRVVMRQYFSSDRISLRTRPSGRRDGKRKDARPLVIIYGAGAAGNQLLLALRIGREMIPVAFIDDNPELSGRIMAGLTVHPASDLGRLLDDTDADEVLLAIPSASRMRRNEIINMLASYPVYVRTIPGFMDLASGRVHVEELREVDIDDLLGRDPVQPRPDLFERCIKDQVVMVTGAGGSIGSELCRQIVRSSPKALILFEHSEFGLYSIHIELETHLRNSGRKLRIIPILGSVRNQSRLFDVMSAWKVNTVYHAAAYKHVPMVERNIAEGIVNNTFGTLYAAQAALRAGVENFVLISTDKAVRPTNIMGSTKRLAELVLQALASESMPFLYDRGPGATATANKTRFTMVRFGNVLGSSGSVIPLFREQIRKGGPVTVTHPDITRYFMTIPEAAQLVIQAGSMGSGGDVFVLDMGEPVKIAKLAEKMVQLSGLSVRSARNLDGDIAIEFTGLRPGEKLYEELLIGDNVTKTEHPMIMRAQEKQLPWGVLKISLAELSSAIKNDNYSEVRALFFRLVDGYKPEGGIVDLIHERRRQPVERV</sequence>
<dbReference type="Pfam" id="PF02719">
    <property type="entry name" value="Polysacc_synt_2"/>
    <property type="match status" value="1"/>
</dbReference>
<comment type="caution">
    <text evidence="4">The sequence shown here is derived from an EMBL/GenBank/DDBJ whole genome shotgun (WGS) entry which is preliminary data.</text>
</comment>
<evidence type="ECO:0000256" key="1">
    <source>
        <dbReference type="ARBA" id="ARBA00007430"/>
    </source>
</evidence>
<feature type="transmembrane region" description="Helical" evidence="2">
    <location>
        <begin position="25"/>
        <end position="48"/>
    </location>
</feature>
<reference evidence="4 5" key="1">
    <citation type="submission" date="2017-10" db="EMBL/GenBank/DDBJ databases">
        <title>Two draft genome sequences of Pusillimonas sp. strains isolated from a nitrate- and radionuclide-contaminated groundwater in Russia.</title>
        <authorList>
            <person name="Grouzdev D.S."/>
            <person name="Tourova T.P."/>
            <person name="Goeva M.A."/>
            <person name="Babich T.L."/>
            <person name="Sokolova D.S."/>
            <person name="Abdullin R."/>
            <person name="Poltaraus A.B."/>
            <person name="Toshchakov S.V."/>
            <person name="Nazina T.N."/>
        </authorList>
    </citation>
    <scope>NUCLEOTIDE SEQUENCE [LARGE SCALE GENOMIC DNA]</scope>
    <source>
        <strain evidence="4 5">JR1/69-2-13</strain>
    </source>
</reference>
<keyword evidence="5" id="KW-1185">Reference proteome</keyword>
<feature type="transmembrane region" description="Helical" evidence="2">
    <location>
        <begin position="60"/>
        <end position="80"/>
    </location>
</feature>
<evidence type="ECO:0000313" key="5">
    <source>
        <dbReference type="Proteomes" id="UP000234328"/>
    </source>
</evidence>
<dbReference type="AlphaFoldDB" id="A0A2N4UDG7"/>
<dbReference type="PANTHER" id="PTHR43318">
    <property type="entry name" value="UDP-N-ACETYLGLUCOSAMINE 4,6-DEHYDRATASE"/>
    <property type="match status" value="1"/>
</dbReference>
<feature type="transmembrane region" description="Helical" evidence="2">
    <location>
        <begin position="172"/>
        <end position="192"/>
    </location>
</feature>
<dbReference type="InterPro" id="IPR051203">
    <property type="entry name" value="Polysaccharide_Synthase-Rel"/>
</dbReference>
<keyword evidence="2" id="KW-0812">Transmembrane</keyword>
<feature type="transmembrane region" description="Helical" evidence="2">
    <location>
        <begin position="92"/>
        <end position="114"/>
    </location>
</feature>
<dbReference type="Proteomes" id="UP000234328">
    <property type="component" value="Unassembled WGS sequence"/>
</dbReference>
<keyword evidence="2" id="KW-0472">Membrane</keyword>
<feature type="domain" description="Polysaccharide biosynthesis protein CapD-like" evidence="3">
    <location>
        <begin position="311"/>
        <end position="619"/>
    </location>
</feature>
<evidence type="ECO:0000256" key="2">
    <source>
        <dbReference type="SAM" id="Phobius"/>
    </source>
</evidence>
<accession>A0A2N4UDG7</accession>
<proteinExistence type="inferred from homology"/>
<dbReference type="Gene3D" id="3.40.50.720">
    <property type="entry name" value="NAD(P)-binding Rossmann-like Domain"/>
    <property type="match status" value="2"/>
</dbReference>
<evidence type="ECO:0000313" key="4">
    <source>
        <dbReference type="EMBL" id="PLC53052.1"/>
    </source>
</evidence>
<dbReference type="OrthoDB" id="9803111at2"/>
<feature type="transmembrane region" description="Helical" evidence="2">
    <location>
        <begin position="120"/>
        <end position="143"/>
    </location>
</feature>
<gene>
    <name evidence="4" type="ORF">CR155_14715</name>
</gene>
<name>A0A2N4UDG7_9BURK</name>